<comment type="similarity">
    <text evidence="4">Belongs to the class I-like SAM-binding methyltransferase superfamily. Cation-dependent O-methyltransferase family.</text>
</comment>
<name>A0A2P2HVP1_9CRUS</name>
<proteinExistence type="evidence at transcript level"/>
<evidence type="ECO:0000256" key="4">
    <source>
        <dbReference type="ARBA" id="ARBA00023453"/>
    </source>
</evidence>
<evidence type="ECO:0000313" key="6">
    <source>
        <dbReference type="EMBL" id="LAC19858.1"/>
    </source>
</evidence>
<dbReference type="AlphaFoldDB" id="A0A2P2HVP1"/>
<dbReference type="GO" id="GO:0032259">
    <property type="term" value="P:methylation"/>
    <property type="evidence" value="ECO:0007669"/>
    <property type="project" value="UniProtKB-KW"/>
</dbReference>
<evidence type="ECO:0000256" key="1">
    <source>
        <dbReference type="ARBA" id="ARBA00022603"/>
    </source>
</evidence>
<dbReference type="InterPro" id="IPR029063">
    <property type="entry name" value="SAM-dependent_MTases_sf"/>
</dbReference>
<dbReference type="Pfam" id="PF01596">
    <property type="entry name" value="Methyltransf_3"/>
    <property type="match status" value="1"/>
</dbReference>
<dbReference type="PANTHER" id="PTHR10509:SF93">
    <property type="entry name" value="CATECHOL O-METHYLTRANSFERASE DOMAIN-CONTAINING PROTEIN 1"/>
    <property type="match status" value="1"/>
</dbReference>
<evidence type="ECO:0000256" key="2">
    <source>
        <dbReference type="ARBA" id="ARBA00022679"/>
    </source>
</evidence>
<keyword evidence="2 5" id="KW-0808">Transferase</keyword>
<organism evidence="5">
    <name type="scientific">Hirondellea gigas</name>
    <dbReference type="NCBI Taxonomy" id="1518452"/>
    <lineage>
        <taxon>Eukaryota</taxon>
        <taxon>Metazoa</taxon>
        <taxon>Ecdysozoa</taxon>
        <taxon>Arthropoda</taxon>
        <taxon>Crustacea</taxon>
        <taxon>Multicrustacea</taxon>
        <taxon>Malacostraca</taxon>
        <taxon>Eumalacostraca</taxon>
        <taxon>Peracarida</taxon>
        <taxon>Amphipoda</taxon>
        <taxon>Amphilochidea</taxon>
        <taxon>Lysianassida</taxon>
        <taxon>Lysianassidira</taxon>
        <taxon>Lysianassoidea</taxon>
        <taxon>Lysianassidae</taxon>
        <taxon>Hirondellea</taxon>
    </lineage>
</organism>
<keyword evidence="1 5" id="KW-0489">Methyltransferase</keyword>
<reference evidence="6" key="1">
    <citation type="submission" date="2017-11" db="EMBL/GenBank/DDBJ databases">
        <title>The sensing device of the deep-sea amphipod.</title>
        <authorList>
            <person name="Kobayashi H."/>
            <person name="Nagahama T."/>
            <person name="Arai W."/>
            <person name="Sasagawa Y."/>
            <person name="Umeda M."/>
            <person name="Hayashi T."/>
            <person name="Nikaido I."/>
            <person name="Watanabe H."/>
            <person name="Oguri K."/>
            <person name="Kitazato H."/>
            <person name="Fujioka K."/>
            <person name="Kido Y."/>
            <person name="Takami H."/>
        </authorList>
    </citation>
    <scope>NUCLEOTIDE SEQUENCE</scope>
    <source>
        <tissue evidence="6">Whole body</tissue>
    </source>
</reference>
<dbReference type="Gene3D" id="3.40.50.150">
    <property type="entry name" value="Vaccinia Virus protein VP39"/>
    <property type="match status" value="1"/>
</dbReference>
<dbReference type="GO" id="GO:0008757">
    <property type="term" value="F:S-adenosylmethionine-dependent methyltransferase activity"/>
    <property type="evidence" value="ECO:0007669"/>
    <property type="project" value="TreeGrafter"/>
</dbReference>
<dbReference type="PROSITE" id="PS51682">
    <property type="entry name" value="SAM_OMT_I"/>
    <property type="match status" value="1"/>
</dbReference>
<sequence length="222" mass="24368">MPAGGKSYITSDKTVKYAAEHSLRETAIQKELQQVTMQHKRHTMMGAPECLQLTANLIKSIRAKKVLDIGVFTGCSALSAALALPDDGEVHGLDVSEDYVNIGRPYFEKSGVANKIKIHIGPGLDTLNKFLDDGQAGTFDFAFIDADKDNYINYYEKCLVLLRKGGIIAVDNTIWGGTVMDESDTSLDTTSIRAFNELVKDDQRVDISFLTIGDGLTLLFIK</sequence>
<keyword evidence="3" id="KW-0949">S-adenosyl-L-methionine</keyword>
<dbReference type="PANTHER" id="PTHR10509">
    <property type="entry name" value="O-METHYLTRANSFERASE-RELATED"/>
    <property type="match status" value="1"/>
</dbReference>
<reference evidence="5" key="2">
    <citation type="journal article" date="2018" name="Biosci. Biotechnol. Biochem.">
        <title>Polysaccharide hydrolase of the hadal zone amphipods Hirondellea gigas.</title>
        <authorList>
            <person name="Kobayashi H."/>
            <person name="Nagahama T."/>
            <person name="Arai W."/>
            <person name="Sasagawa Y."/>
            <person name="Umeda M."/>
            <person name="Hayashi T."/>
            <person name="Nikaido I."/>
            <person name="Watanabe H."/>
            <person name="Oguri K."/>
            <person name="Kitazato H."/>
            <person name="Fujioka K."/>
            <person name="Kido Y."/>
            <person name="Takami H."/>
        </authorList>
    </citation>
    <scope>NUCLEOTIDE SEQUENCE</scope>
    <source>
        <tissue evidence="5">Whole body</tissue>
    </source>
</reference>
<dbReference type="EMBL" id="IACF01000046">
    <property type="protein sequence ID" value="LAB65861.1"/>
    <property type="molecule type" value="mRNA"/>
</dbReference>
<accession>A0A2P2HVP1</accession>
<protein>
    <submittedName>
        <fullName evidence="5">O-methyltransferase</fullName>
    </submittedName>
</protein>
<dbReference type="InterPro" id="IPR050362">
    <property type="entry name" value="Cation-dep_OMT"/>
</dbReference>
<dbReference type="SUPFAM" id="SSF53335">
    <property type="entry name" value="S-adenosyl-L-methionine-dependent methyltransferases"/>
    <property type="match status" value="1"/>
</dbReference>
<dbReference type="InterPro" id="IPR002935">
    <property type="entry name" value="SAM_O-MeTrfase"/>
</dbReference>
<evidence type="ECO:0000313" key="5">
    <source>
        <dbReference type="EMBL" id="LAB65861.1"/>
    </source>
</evidence>
<evidence type="ECO:0000256" key="3">
    <source>
        <dbReference type="ARBA" id="ARBA00022691"/>
    </source>
</evidence>
<dbReference type="EMBL" id="IACT01000444">
    <property type="protein sequence ID" value="LAC19858.1"/>
    <property type="molecule type" value="mRNA"/>
</dbReference>
<dbReference type="GO" id="GO:0008171">
    <property type="term" value="F:O-methyltransferase activity"/>
    <property type="evidence" value="ECO:0007669"/>
    <property type="project" value="InterPro"/>
</dbReference>
<dbReference type="CDD" id="cd02440">
    <property type="entry name" value="AdoMet_MTases"/>
    <property type="match status" value="1"/>
</dbReference>